<evidence type="ECO:0000313" key="2">
    <source>
        <dbReference type="EMBL" id="RKJ96623.1"/>
    </source>
</evidence>
<gene>
    <name evidence="2" type="ORF">CE154_011410</name>
</gene>
<name>A0A420KBN4_9BURK</name>
<comment type="caution">
    <text evidence="2">The sequence shown here is derived from an EMBL/GenBank/DDBJ whole genome shotgun (WGS) entry which is preliminary data.</text>
</comment>
<dbReference type="AlphaFoldDB" id="A0A420KBN4"/>
<reference evidence="2 3" key="1">
    <citation type="submission" date="2018-09" db="EMBL/GenBank/DDBJ databases">
        <title>Genome comparison of Alicycliphilus sp. BQ1, a polyurethanolytic bacterium, with its closest phylogenetic relatives Alicycliphilus denitrificans BC and K601, unable to attack polyurethane.</title>
        <authorList>
            <person name="Loza-Tavera H."/>
            <person name="Lozano L."/>
            <person name="Cevallos M."/>
            <person name="Maya-Lucas O."/>
            <person name="Garcia-Mena J."/>
            <person name="Hernandez J."/>
        </authorList>
    </citation>
    <scope>NUCLEOTIDE SEQUENCE [LARGE SCALE GENOMIC DNA]</scope>
    <source>
        <strain evidence="2 3">BQ1</strain>
    </source>
</reference>
<organism evidence="2 3">
    <name type="scientific">Alicycliphilus denitrificans</name>
    <dbReference type="NCBI Taxonomy" id="179636"/>
    <lineage>
        <taxon>Bacteria</taxon>
        <taxon>Pseudomonadati</taxon>
        <taxon>Pseudomonadota</taxon>
        <taxon>Betaproteobacteria</taxon>
        <taxon>Burkholderiales</taxon>
        <taxon>Comamonadaceae</taxon>
        <taxon>Alicycliphilus</taxon>
    </lineage>
</organism>
<dbReference type="Proteomes" id="UP000216225">
    <property type="component" value="Unassembled WGS sequence"/>
</dbReference>
<evidence type="ECO:0000313" key="3">
    <source>
        <dbReference type="Proteomes" id="UP000216225"/>
    </source>
</evidence>
<proteinExistence type="predicted"/>
<accession>A0A420KBN4</accession>
<sequence>MYYEPSSGREFASTHTFRLAYPDTSFGDLDTEAERNAVGLFTVDERKPAYNPVTHRAERAGVIQKGGAWARDWIVVQHGAETLRGNLLAAVSQRRWEVETGGVTLPGGIQVATGIDDQNRITSVVANAQLAGVVSVDFKAASGWVTLSLEQLRGITAAIALHVQACFAAERAHHDAINAAADADLLTYDVAAGWPVDTEETP</sequence>
<protein>
    <submittedName>
        <fullName evidence="2">DUF4376 domain-containing protein</fullName>
    </submittedName>
</protein>
<dbReference type="EMBL" id="NKDB02000002">
    <property type="protein sequence ID" value="RKJ96623.1"/>
    <property type="molecule type" value="Genomic_DNA"/>
</dbReference>
<evidence type="ECO:0000259" key="1">
    <source>
        <dbReference type="Pfam" id="PF14301"/>
    </source>
</evidence>
<dbReference type="InterPro" id="IPR025484">
    <property type="entry name" value="DUF4376"/>
</dbReference>
<feature type="domain" description="DUF4376" evidence="1">
    <location>
        <begin position="84"/>
        <end position="185"/>
    </location>
</feature>
<dbReference type="Pfam" id="PF14301">
    <property type="entry name" value="DUF4376"/>
    <property type="match status" value="1"/>
</dbReference>
<dbReference type="RefSeq" id="WP_094438185.1">
    <property type="nucleotide sequence ID" value="NZ_NKDB02000002.1"/>
</dbReference>